<dbReference type="AlphaFoldDB" id="A0A382D3N4"/>
<dbReference type="GO" id="GO:0008773">
    <property type="term" value="F:[protein-PII] uridylyltransferase activity"/>
    <property type="evidence" value="ECO:0007669"/>
    <property type="project" value="InterPro"/>
</dbReference>
<dbReference type="CDD" id="cd04873">
    <property type="entry name" value="ACT_UUR-ACR-like"/>
    <property type="match status" value="1"/>
</dbReference>
<dbReference type="EMBL" id="UINC01037149">
    <property type="protein sequence ID" value="SVB32207.1"/>
    <property type="molecule type" value="Genomic_DNA"/>
</dbReference>
<dbReference type="PANTHER" id="PTHR47320">
    <property type="entry name" value="BIFUNCTIONAL URIDYLYLTRANSFERASE/URIDYLYL-REMOVING ENZYME"/>
    <property type="match status" value="1"/>
</dbReference>
<name>A0A382D3N4_9ZZZZ</name>
<keyword evidence="1" id="KW-0378">Hydrolase</keyword>
<sequence>DIHVLSALDILNGLETDENTDPFLRSLYHSIRDKTTLKLSVLLHDIGKGVRLPGQNEELLGARLVPPILENLGYIKNSRRVNDVSFLVEKHLMMHDLLLLDPEEDDTYEMIWDLVNHDIELLKMLLLLTYSDRGGTKMKMSLSQIEQLKIFYQHTLHHKKRQAVPGSVKADFLKMVRLPRDMQSHLEVYNEFCRSNEAFACELLFKPAQNSELVICSKDRANLLYSFSAVLAFNKLNIVEANIHTLRDHVFDVFKIVNSTGTPIDYADIFTLQNQIKDDLRRVCVDQEPLSQIFKNRSFPVSHEQAKGQDIKLKVKLIGRSIKVETHDLHGTFMTLTGMFSQFNMEIQRAVLDSREGVASNIFYVRPKDVRHITENKDLFLSTLKQALQELVDSKEILLKESSTSTIPEKPSFAV</sequence>
<evidence type="ECO:0000259" key="2">
    <source>
        <dbReference type="PROSITE" id="PS51671"/>
    </source>
</evidence>
<feature type="domain" description="ACT" evidence="2">
    <location>
        <begin position="212"/>
        <end position="292"/>
    </location>
</feature>
<feature type="domain" description="ACT" evidence="2">
    <location>
        <begin position="321"/>
        <end position="402"/>
    </location>
</feature>
<evidence type="ECO:0000256" key="1">
    <source>
        <dbReference type="ARBA" id="ARBA00022801"/>
    </source>
</evidence>
<accession>A0A382D3N4</accession>
<dbReference type="InterPro" id="IPR010043">
    <property type="entry name" value="UTase/UR"/>
</dbReference>
<dbReference type="InterPro" id="IPR045865">
    <property type="entry name" value="ACT-like_dom_sf"/>
</dbReference>
<dbReference type="PANTHER" id="PTHR47320:SF1">
    <property type="entry name" value="BIFUNCTIONAL URIDYLYLTRANSFERASE_URIDYLYL-REMOVING ENZYME"/>
    <property type="match status" value="1"/>
</dbReference>
<feature type="non-terminal residue" evidence="3">
    <location>
        <position position="1"/>
    </location>
</feature>
<protein>
    <recommendedName>
        <fullName evidence="2">ACT domain-containing protein</fullName>
    </recommendedName>
</protein>
<proteinExistence type="predicted"/>
<evidence type="ECO:0000313" key="3">
    <source>
        <dbReference type="EMBL" id="SVB32207.1"/>
    </source>
</evidence>
<dbReference type="GO" id="GO:0016787">
    <property type="term" value="F:hydrolase activity"/>
    <property type="evidence" value="ECO:0007669"/>
    <property type="project" value="UniProtKB-KW"/>
</dbReference>
<dbReference type="InterPro" id="IPR002912">
    <property type="entry name" value="ACT_dom"/>
</dbReference>
<dbReference type="SUPFAM" id="SSF55021">
    <property type="entry name" value="ACT-like"/>
    <property type="match status" value="1"/>
</dbReference>
<organism evidence="3">
    <name type="scientific">marine metagenome</name>
    <dbReference type="NCBI Taxonomy" id="408172"/>
    <lineage>
        <taxon>unclassified sequences</taxon>
        <taxon>metagenomes</taxon>
        <taxon>ecological metagenomes</taxon>
    </lineage>
</organism>
<gene>
    <name evidence="3" type="ORF">METZ01_LOCUS185061</name>
</gene>
<reference evidence="3" key="1">
    <citation type="submission" date="2018-05" db="EMBL/GenBank/DDBJ databases">
        <authorList>
            <person name="Lanie J.A."/>
            <person name="Ng W.-L."/>
            <person name="Kazmierczak K.M."/>
            <person name="Andrzejewski T.M."/>
            <person name="Davidsen T.M."/>
            <person name="Wayne K.J."/>
            <person name="Tettelin H."/>
            <person name="Glass J.I."/>
            <person name="Rusch D."/>
            <person name="Podicherti R."/>
            <person name="Tsui H.-C.T."/>
            <person name="Winkler M.E."/>
        </authorList>
    </citation>
    <scope>NUCLEOTIDE SEQUENCE</scope>
</reference>
<dbReference type="PROSITE" id="PS51671">
    <property type="entry name" value="ACT"/>
    <property type="match status" value="2"/>
</dbReference>